<feature type="region of interest" description="Disordered" evidence="3">
    <location>
        <begin position="204"/>
        <end position="224"/>
    </location>
</feature>
<evidence type="ECO:0000313" key="6">
    <source>
        <dbReference type="Proteomes" id="UP000672602"/>
    </source>
</evidence>
<feature type="transmembrane region" description="Helical" evidence="4">
    <location>
        <begin position="173"/>
        <end position="194"/>
    </location>
</feature>
<dbReference type="InterPro" id="IPR048254">
    <property type="entry name" value="CDP_ALCOHOL_P_TRANSF_CS"/>
</dbReference>
<dbReference type="PROSITE" id="PS00379">
    <property type="entry name" value="CDP_ALCOHOL_P_TRANSF"/>
    <property type="match status" value="1"/>
</dbReference>
<proteinExistence type="inferred from homology"/>
<keyword evidence="4" id="KW-1133">Transmembrane helix</keyword>
<protein>
    <submittedName>
        <fullName evidence="5">CDP-alcohol phosphatidyltransferase family protein</fullName>
    </submittedName>
</protein>
<dbReference type="Proteomes" id="UP000672602">
    <property type="component" value="Unassembled WGS sequence"/>
</dbReference>
<comment type="caution">
    <text evidence="5">The sequence shown here is derived from an EMBL/GenBank/DDBJ whole genome shotgun (WGS) entry which is preliminary data.</text>
</comment>
<feature type="transmembrane region" description="Helical" evidence="4">
    <location>
        <begin position="109"/>
        <end position="135"/>
    </location>
</feature>
<evidence type="ECO:0000313" key="5">
    <source>
        <dbReference type="EMBL" id="MBP5856770.1"/>
    </source>
</evidence>
<evidence type="ECO:0000256" key="3">
    <source>
        <dbReference type="SAM" id="MobiDB-lite"/>
    </source>
</evidence>
<dbReference type="InterPro" id="IPR000462">
    <property type="entry name" value="CDP-OH_P_trans"/>
</dbReference>
<sequence>MLDSAARRLIDPPLDRAGAILARLGVSADWVTLAGLVPGAGAVWALGAGEFAIALVLILLNRLADGLDGAVARHTRLTDFGGYLDIVSDFVFYAAVPVGFALADPARNALPAAVLLLAFMGTASAFLAFATIAAKRGLSTRARGRKSFYYLGGLAEGTETILVFLAACLMPRYFPWIAYGYALLCAATVVGRVAMARRHFRDPDDGGDARGGGSGAGGPGRRDG</sequence>
<gene>
    <name evidence="5" type="ORF">KAJ83_07105</name>
</gene>
<dbReference type="RefSeq" id="WP_210681364.1">
    <property type="nucleotide sequence ID" value="NZ_JAGMWN010000003.1"/>
</dbReference>
<dbReference type="AlphaFoldDB" id="A0A8J7V1W7"/>
<comment type="similarity">
    <text evidence="2">Belongs to the CDP-alcohol phosphatidyltransferase class-I family.</text>
</comment>
<dbReference type="Pfam" id="PF01066">
    <property type="entry name" value="CDP-OH_P_transf"/>
    <property type="match status" value="1"/>
</dbReference>
<keyword evidence="4" id="KW-0812">Transmembrane</keyword>
<evidence type="ECO:0000256" key="1">
    <source>
        <dbReference type="ARBA" id="ARBA00022679"/>
    </source>
</evidence>
<feature type="transmembrane region" description="Helical" evidence="4">
    <location>
        <begin position="41"/>
        <end position="60"/>
    </location>
</feature>
<dbReference type="InterPro" id="IPR043130">
    <property type="entry name" value="CDP-OH_PTrfase_TM_dom"/>
</dbReference>
<accession>A0A8J7V1W7</accession>
<feature type="transmembrane region" description="Helical" evidence="4">
    <location>
        <begin position="80"/>
        <end position="103"/>
    </location>
</feature>
<organism evidence="5 6">
    <name type="scientific">Marivibrio halodurans</name>
    <dbReference type="NCBI Taxonomy" id="2039722"/>
    <lineage>
        <taxon>Bacteria</taxon>
        <taxon>Pseudomonadati</taxon>
        <taxon>Pseudomonadota</taxon>
        <taxon>Alphaproteobacteria</taxon>
        <taxon>Rhodospirillales</taxon>
        <taxon>Rhodospirillaceae</taxon>
        <taxon>Marivibrio</taxon>
    </lineage>
</organism>
<reference evidence="5" key="1">
    <citation type="submission" date="2021-04" db="EMBL/GenBank/DDBJ databases">
        <authorList>
            <person name="Zhang D.-C."/>
        </authorList>
    </citation>
    <scope>NUCLEOTIDE SEQUENCE</scope>
    <source>
        <strain evidence="5">CGMCC 1.15697</strain>
    </source>
</reference>
<evidence type="ECO:0000256" key="2">
    <source>
        <dbReference type="RuleBase" id="RU003750"/>
    </source>
</evidence>
<keyword evidence="1 2" id="KW-0808">Transferase</keyword>
<name>A0A8J7V1W7_9PROT</name>
<dbReference type="GO" id="GO:0016780">
    <property type="term" value="F:phosphotransferase activity, for other substituted phosphate groups"/>
    <property type="evidence" value="ECO:0007669"/>
    <property type="project" value="InterPro"/>
</dbReference>
<dbReference type="GO" id="GO:0008654">
    <property type="term" value="P:phospholipid biosynthetic process"/>
    <property type="evidence" value="ECO:0007669"/>
    <property type="project" value="InterPro"/>
</dbReference>
<feature type="transmembrane region" description="Helical" evidence="4">
    <location>
        <begin position="147"/>
        <end position="167"/>
    </location>
</feature>
<feature type="compositionally biased region" description="Gly residues" evidence="3">
    <location>
        <begin position="209"/>
        <end position="224"/>
    </location>
</feature>
<dbReference type="Gene3D" id="1.20.120.1760">
    <property type="match status" value="1"/>
</dbReference>
<dbReference type="GO" id="GO:0016020">
    <property type="term" value="C:membrane"/>
    <property type="evidence" value="ECO:0007669"/>
    <property type="project" value="InterPro"/>
</dbReference>
<keyword evidence="4" id="KW-0472">Membrane</keyword>
<dbReference type="EMBL" id="JAGMWN010000003">
    <property type="protein sequence ID" value="MBP5856770.1"/>
    <property type="molecule type" value="Genomic_DNA"/>
</dbReference>
<evidence type="ECO:0000256" key="4">
    <source>
        <dbReference type="SAM" id="Phobius"/>
    </source>
</evidence>
<keyword evidence="6" id="KW-1185">Reference proteome</keyword>